<feature type="domain" description="PAC" evidence="7">
    <location>
        <begin position="191"/>
        <end position="243"/>
    </location>
</feature>
<dbReference type="Pfam" id="PF00989">
    <property type="entry name" value="PAS"/>
    <property type="match status" value="2"/>
</dbReference>
<dbReference type="InterPro" id="IPR000700">
    <property type="entry name" value="PAS-assoc_C"/>
</dbReference>
<dbReference type="Gene3D" id="3.30.450.20">
    <property type="entry name" value="PAS domain"/>
    <property type="match status" value="3"/>
</dbReference>
<dbReference type="PROSITE" id="PS50112">
    <property type="entry name" value="PAS"/>
    <property type="match status" value="3"/>
</dbReference>
<dbReference type="eggNOG" id="arCOG02367">
    <property type="taxonomic scope" value="Archaea"/>
</dbReference>
<dbReference type="Proteomes" id="UP000000740">
    <property type="component" value="Plasmid pHLAC01"/>
</dbReference>
<dbReference type="Pfam" id="PF02518">
    <property type="entry name" value="HATPase_c"/>
    <property type="match status" value="1"/>
</dbReference>
<gene>
    <name evidence="8" type="ordered locus">Hlac_3597</name>
</gene>
<dbReference type="KEGG" id="hla:Hlac_3597"/>
<keyword evidence="3" id="KW-0288">FMN</keyword>
<dbReference type="PANTHER" id="PTHR47429">
    <property type="entry name" value="PROTEIN TWIN LOV 1"/>
    <property type="match status" value="1"/>
</dbReference>
<keyword evidence="1" id="KW-0597">Phosphoprotein</keyword>
<dbReference type="InterPro" id="IPR036890">
    <property type="entry name" value="HATPase_C_sf"/>
</dbReference>
<evidence type="ECO:0000256" key="1">
    <source>
        <dbReference type="ARBA" id="ARBA00022553"/>
    </source>
</evidence>
<organism evidence="8 9">
    <name type="scientific">Halorubrum lacusprofundi (strain ATCC 49239 / DSM 5036 / JCM 8891 / ACAM 34)</name>
    <dbReference type="NCBI Taxonomy" id="416348"/>
    <lineage>
        <taxon>Archaea</taxon>
        <taxon>Methanobacteriati</taxon>
        <taxon>Methanobacteriota</taxon>
        <taxon>Stenosarchaea group</taxon>
        <taxon>Halobacteria</taxon>
        <taxon>Halobacteriales</taxon>
        <taxon>Haloferacaceae</taxon>
        <taxon>Halorubrum</taxon>
    </lineage>
</organism>
<dbReference type="InterPro" id="IPR035965">
    <property type="entry name" value="PAS-like_dom_sf"/>
</dbReference>
<keyword evidence="9" id="KW-1185">Reference proteome</keyword>
<dbReference type="CDD" id="cd00082">
    <property type="entry name" value="HisKA"/>
    <property type="match status" value="1"/>
</dbReference>
<keyword evidence="8" id="KW-0808">Transferase</keyword>
<dbReference type="InterPro" id="IPR005467">
    <property type="entry name" value="His_kinase_dom"/>
</dbReference>
<dbReference type="PROSITE" id="PS50113">
    <property type="entry name" value="PAC"/>
    <property type="match status" value="2"/>
</dbReference>
<dbReference type="GO" id="GO:0006355">
    <property type="term" value="P:regulation of DNA-templated transcription"/>
    <property type="evidence" value="ECO:0007669"/>
    <property type="project" value="InterPro"/>
</dbReference>
<feature type="domain" description="PAS" evidence="6">
    <location>
        <begin position="1"/>
        <end position="65"/>
    </location>
</feature>
<keyword evidence="8" id="KW-0614">Plasmid</keyword>
<dbReference type="PRINTS" id="PR00344">
    <property type="entry name" value="BCTRLSENSOR"/>
</dbReference>
<dbReference type="Gene3D" id="3.30.565.10">
    <property type="entry name" value="Histidine kinase-like ATPase, C-terminal domain"/>
    <property type="match status" value="1"/>
</dbReference>
<dbReference type="PANTHER" id="PTHR47429:SF2">
    <property type="entry name" value="PROTEIN TWIN LOV 1"/>
    <property type="match status" value="1"/>
</dbReference>
<dbReference type="InterPro" id="IPR004358">
    <property type="entry name" value="Sig_transdc_His_kin-like_C"/>
</dbReference>
<geneLocation type="plasmid" evidence="8 9">
    <name>pHLAC01</name>
</geneLocation>
<dbReference type="AlphaFoldDB" id="B9LXB3"/>
<feature type="domain" description="Histidine kinase" evidence="5">
    <location>
        <begin position="369"/>
        <end position="578"/>
    </location>
</feature>
<feature type="domain" description="PAS" evidence="6">
    <location>
        <begin position="249"/>
        <end position="286"/>
    </location>
</feature>
<dbReference type="SMART" id="SM00387">
    <property type="entry name" value="HATPase_c"/>
    <property type="match status" value="1"/>
</dbReference>
<evidence type="ECO:0000313" key="9">
    <source>
        <dbReference type="Proteomes" id="UP000000740"/>
    </source>
</evidence>
<protein>
    <submittedName>
        <fullName evidence="8">PAS/PAC sensor signal transduction histidine kinase</fullName>
    </submittedName>
</protein>
<evidence type="ECO:0000256" key="3">
    <source>
        <dbReference type="ARBA" id="ARBA00022643"/>
    </source>
</evidence>
<dbReference type="InterPro" id="IPR001610">
    <property type="entry name" value="PAC"/>
</dbReference>
<keyword evidence="8" id="KW-0418">Kinase</keyword>
<reference evidence="8 9" key="1">
    <citation type="journal article" date="2016" name="Stand. Genomic Sci.">
        <title>Complete genome sequence of the Antarctic Halorubrum lacusprofundi type strain ACAM 34.</title>
        <authorList>
            <person name="Anderson I.J."/>
            <person name="DasSarma P."/>
            <person name="Lucas S."/>
            <person name="Copeland A."/>
            <person name="Lapidus A."/>
            <person name="Del Rio T.G."/>
            <person name="Tice H."/>
            <person name="Dalin E."/>
            <person name="Bruce D.C."/>
            <person name="Goodwin L."/>
            <person name="Pitluck S."/>
            <person name="Sims D."/>
            <person name="Brettin T.S."/>
            <person name="Detter J.C."/>
            <person name="Han C.S."/>
            <person name="Larimer F."/>
            <person name="Hauser L."/>
            <person name="Land M."/>
            <person name="Ivanova N."/>
            <person name="Richardson P."/>
            <person name="Cavicchioli R."/>
            <person name="DasSarma S."/>
            <person name="Woese C.R."/>
            <person name="Kyrpides N.C."/>
        </authorList>
    </citation>
    <scope>NUCLEOTIDE SEQUENCE [LARGE SCALE GENOMIC DNA]</scope>
    <source>
        <strain evidence="9">ATCC 49239 / DSM 5036 / JCM 8891 / ACAM 34</strain>
    </source>
</reference>
<dbReference type="NCBIfam" id="TIGR00229">
    <property type="entry name" value="sensory_box"/>
    <property type="match status" value="2"/>
</dbReference>
<feature type="domain" description="PAC" evidence="7">
    <location>
        <begin position="311"/>
        <end position="365"/>
    </location>
</feature>
<dbReference type="InterPro" id="IPR003594">
    <property type="entry name" value="HATPase_dom"/>
</dbReference>
<keyword evidence="2" id="KW-0285">Flavoprotein</keyword>
<dbReference type="PROSITE" id="PS50109">
    <property type="entry name" value="HIS_KIN"/>
    <property type="match status" value="1"/>
</dbReference>
<dbReference type="EMBL" id="CP001367">
    <property type="protein sequence ID" value="ACM59104.1"/>
    <property type="molecule type" value="Genomic_DNA"/>
</dbReference>
<dbReference type="InterPro" id="IPR013767">
    <property type="entry name" value="PAS_fold"/>
</dbReference>
<dbReference type="Pfam" id="PF13426">
    <property type="entry name" value="PAS_9"/>
    <property type="match status" value="1"/>
</dbReference>
<dbReference type="GO" id="GO:0000155">
    <property type="term" value="F:phosphorelay sensor kinase activity"/>
    <property type="evidence" value="ECO:0007669"/>
    <property type="project" value="InterPro"/>
</dbReference>
<dbReference type="SUPFAM" id="SSF55874">
    <property type="entry name" value="ATPase domain of HSP90 chaperone/DNA topoisomerase II/histidine kinase"/>
    <property type="match status" value="1"/>
</dbReference>
<evidence type="ECO:0000256" key="4">
    <source>
        <dbReference type="ARBA" id="ARBA00022991"/>
    </source>
</evidence>
<dbReference type="SMART" id="SM00091">
    <property type="entry name" value="PAS"/>
    <property type="match status" value="3"/>
</dbReference>
<evidence type="ECO:0000259" key="7">
    <source>
        <dbReference type="PROSITE" id="PS50113"/>
    </source>
</evidence>
<dbReference type="RefSeq" id="WP_012660293.1">
    <property type="nucleotide sequence ID" value="NC_012030.1"/>
</dbReference>
<dbReference type="HOGENOM" id="CLU_000445_114_58_2"/>
<dbReference type="SMART" id="SM00086">
    <property type="entry name" value="PAC"/>
    <property type="match status" value="2"/>
</dbReference>
<sequence length="587" mass="65749">MLTKTMPELFFIHSDLDIVYANPMACALLGAESPEELTGTPLIDLVTSDYRSPLRERVAHIYGGDERTSGLNVELQTDTDQPQRAILVSSVVEWDDTERVQTSVFPIRETDADSGQLLSEQAMDQAPIGITVSDPSQPDNPLIQVNDGFCTLTGYDREEFLGRNCRFLQGEATREETVAEMGAAIEAQEPVTVDLRNYRKDGSMFWNRVTTIPIRDDSGTVSNFLGYQQNITNEKRYEQDLSLFKVQSEQSEKAVVITDSDGTIQYVNPTFERVNGYSPAEAIGRTPRILKSSQQDKEFYTELWETITDGDVWKSELVNKTKFGELYEAKQTITPVTDEKGDITHFVGMTEDITEDVLTRQTLGVLNRVMRHNLRNALNVIDGHAELLEDGELDPKSRRASVMAIREQAASMQNIGEKTAEIRSIWDRAETHERWEQLDIESLVETYQRQYPDVNITCTSGDTGDIHVRNTELFTNAIDEAITNAIKHTEQPIPEVAITVQRDLGADQFRITIADNGPGVPELERHAINSGEETPLGHSLGIGLWVMKWITTTLGGELIITDNDPQGSVITFQLPVGSSNDEFKPEK</sequence>
<accession>B9LXB3</accession>
<dbReference type="SMART" id="SM00388">
    <property type="entry name" value="HisKA"/>
    <property type="match status" value="1"/>
</dbReference>
<keyword evidence="4" id="KW-0157">Chromophore</keyword>
<feature type="domain" description="PAS" evidence="6">
    <location>
        <begin position="120"/>
        <end position="164"/>
    </location>
</feature>
<dbReference type="Gene3D" id="1.10.287.130">
    <property type="match status" value="1"/>
</dbReference>
<proteinExistence type="predicted"/>
<dbReference type="SUPFAM" id="SSF55785">
    <property type="entry name" value="PYP-like sensor domain (PAS domain)"/>
    <property type="match status" value="3"/>
</dbReference>
<dbReference type="eggNOG" id="arCOG02364">
    <property type="taxonomic scope" value="Archaea"/>
</dbReference>
<evidence type="ECO:0000259" key="6">
    <source>
        <dbReference type="PROSITE" id="PS50112"/>
    </source>
</evidence>
<dbReference type="CDD" id="cd16936">
    <property type="entry name" value="HATPase_RsbW-like"/>
    <property type="match status" value="1"/>
</dbReference>
<dbReference type="InterPro" id="IPR003661">
    <property type="entry name" value="HisK_dim/P_dom"/>
</dbReference>
<evidence type="ECO:0000259" key="5">
    <source>
        <dbReference type="PROSITE" id="PS50109"/>
    </source>
</evidence>
<evidence type="ECO:0000256" key="2">
    <source>
        <dbReference type="ARBA" id="ARBA00022630"/>
    </source>
</evidence>
<evidence type="ECO:0000313" key="8">
    <source>
        <dbReference type="EMBL" id="ACM59104.1"/>
    </source>
</evidence>
<name>B9LXB3_HALLT</name>
<dbReference type="CDD" id="cd00130">
    <property type="entry name" value="PAS"/>
    <property type="match status" value="3"/>
</dbReference>
<dbReference type="GeneID" id="7402512"/>
<dbReference type="InterPro" id="IPR000014">
    <property type="entry name" value="PAS"/>
</dbReference>